<sequence length="155" mass="18330">MSLLHKVSRLKKNSELFRTRCEQRLHQLSRENAVLEASETSLNAQVDGLRQLLKTCQAEATVISPEQLRTLLRKQAVLRCKIQELRAQVQQLQTRRESLLKQSSEQQKKRNHFLRKEEAYDRWLCSRKKEMQRCALQRDETEQEENGNGKHYTAL</sequence>
<reference evidence="3" key="1">
    <citation type="submission" date="2018-07" db="EMBL/GenBank/DDBJ databases">
        <authorList>
            <person name="Ashton P.M."/>
            <person name="Dallman T."/>
            <person name="Nair S."/>
            <person name="De Pinna E."/>
            <person name="Peters T."/>
            <person name="Grant K."/>
        </authorList>
    </citation>
    <scope>NUCLEOTIDE SEQUENCE [LARGE SCALE GENOMIC DNA]</scope>
    <source>
        <strain evidence="3">440016</strain>
    </source>
</reference>
<evidence type="ECO:0000256" key="2">
    <source>
        <dbReference type="SAM" id="MobiDB-lite"/>
    </source>
</evidence>
<evidence type="ECO:0008006" key="4">
    <source>
        <dbReference type="Google" id="ProtNLM"/>
    </source>
</evidence>
<accession>A0A3V2NZL6</accession>
<dbReference type="Proteomes" id="UP000839682">
    <property type="component" value="Unassembled WGS sequence"/>
</dbReference>
<dbReference type="Pfam" id="PF02090">
    <property type="entry name" value="SPAM"/>
    <property type="match status" value="1"/>
</dbReference>
<gene>
    <name evidence="3" type="ORF">DSF98_22250</name>
</gene>
<dbReference type="InterPro" id="IPR002954">
    <property type="entry name" value="Salm_SPAgM"/>
</dbReference>
<comment type="caution">
    <text evidence="3">The sequence shown here is derived from an EMBL/GenBank/DDBJ whole genome shotgun (WGS) entry which is preliminary data.</text>
</comment>
<proteinExistence type="predicted"/>
<protein>
    <recommendedName>
        <fullName evidence="4">SPI-1 type III secretion system protein SpaM</fullName>
    </recommendedName>
</protein>
<feature type="coiled-coil region" evidence="1">
    <location>
        <begin position="68"/>
        <end position="109"/>
    </location>
</feature>
<name>A0A3V2NZL6_SALET</name>
<dbReference type="AlphaFoldDB" id="A0A3V2NZL6"/>
<dbReference type="EMBL" id="AAACIV010000027">
    <property type="protein sequence ID" value="EAA7255354.1"/>
    <property type="molecule type" value="Genomic_DNA"/>
</dbReference>
<feature type="region of interest" description="Disordered" evidence="2">
    <location>
        <begin position="135"/>
        <end position="155"/>
    </location>
</feature>
<keyword evidence="1" id="KW-0175">Coiled coil</keyword>
<organism evidence="3">
    <name type="scientific">Salmonella enterica I</name>
    <dbReference type="NCBI Taxonomy" id="59201"/>
    <lineage>
        <taxon>Bacteria</taxon>
        <taxon>Pseudomonadati</taxon>
        <taxon>Pseudomonadota</taxon>
        <taxon>Gammaproteobacteria</taxon>
        <taxon>Enterobacterales</taxon>
        <taxon>Enterobacteriaceae</taxon>
        <taxon>Salmonella</taxon>
    </lineage>
</organism>
<evidence type="ECO:0000256" key="1">
    <source>
        <dbReference type="SAM" id="Coils"/>
    </source>
</evidence>
<evidence type="ECO:0000313" key="3">
    <source>
        <dbReference type="EMBL" id="EAA7255354.1"/>
    </source>
</evidence>